<gene>
    <name evidence="1" type="ORF">METZ01_LOCUS238098</name>
</gene>
<organism evidence="1">
    <name type="scientific">marine metagenome</name>
    <dbReference type="NCBI Taxonomy" id="408172"/>
    <lineage>
        <taxon>unclassified sequences</taxon>
        <taxon>metagenomes</taxon>
        <taxon>ecological metagenomes</taxon>
    </lineage>
</organism>
<accession>A0A382HD36</accession>
<proteinExistence type="predicted"/>
<dbReference type="Gene3D" id="1.20.5.490">
    <property type="entry name" value="Single helix bin"/>
    <property type="match status" value="1"/>
</dbReference>
<dbReference type="AlphaFoldDB" id="A0A382HD36"/>
<protein>
    <submittedName>
        <fullName evidence="1">Uncharacterized protein</fullName>
    </submittedName>
</protein>
<dbReference type="EMBL" id="UINC01060588">
    <property type="protein sequence ID" value="SVB85244.1"/>
    <property type="molecule type" value="Genomic_DNA"/>
</dbReference>
<name>A0A382HD36_9ZZZZ</name>
<evidence type="ECO:0000313" key="1">
    <source>
        <dbReference type="EMBL" id="SVB85244.1"/>
    </source>
</evidence>
<sequence>MYEQDNESMLTTQVAILESQLSVRDERIKALESDIGMRDATICNLRTDMTKKDVIIKKLQEASAYKTISYDLKKEMLDFEDDAGTNG</sequence>
<reference evidence="1" key="1">
    <citation type="submission" date="2018-05" db="EMBL/GenBank/DDBJ databases">
        <authorList>
            <person name="Lanie J.A."/>
            <person name="Ng W.-L."/>
            <person name="Kazmierczak K.M."/>
            <person name="Andrzejewski T.M."/>
            <person name="Davidsen T.M."/>
            <person name="Wayne K.J."/>
            <person name="Tettelin H."/>
            <person name="Glass J.I."/>
            <person name="Rusch D."/>
            <person name="Podicherti R."/>
            <person name="Tsui H.-C.T."/>
            <person name="Winkler M.E."/>
        </authorList>
    </citation>
    <scope>NUCLEOTIDE SEQUENCE</scope>
</reference>